<feature type="compositionally biased region" description="Basic residues" evidence="3">
    <location>
        <begin position="87"/>
        <end position="101"/>
    </location>
</feature>
<dbReference type="GO" id="GO:0000447">
    <property type="term" value="P:endonucleolytic cleavage in ITS1 to separate SSU-rRNA from 5.8S rRNA and LSU-rRNA from tricistronic rRNA transcript (SSU-rRNA, 5.8S rRNA, LSU-rRNA)"/>
    <property type="evidence" value="ECO:0007669"/>
    <property type="project" value="TreeGrafter"/>
</dbReference>
<feature type="compositionally biased region" description="Basic and acidic residues" evidence="3">
    <location>
        <begin position="102"/>
        <end position="112"/>
    </location>
</feature>
<dbReference type="SMART" id="SM00025">
    <property type="entry name" value="Pumilio"/>
    <property type="match status" value="4"/>
</dbReference>
<dbReference type="InterPro" id="IPR011989">
    <property type="entry name" value="ARM-like"/>
</dbReference>
<feature type="compositionally biased region" description="Basic residues" evidence="3">
    <location>
        <begin position="750"/>
        <end position="760"/>
    </location>
</feature>
<dbReference type="Gene3D" id="1.25.10.10">
    <property type="entry name" value="Leucine-rich Repeat Variant"/>
    <property type="match status" value="2"/>
</dbReference>
<dbReference type="GO" id="GO:0000056">
    <property type="term" value="P:ribosomal small subunit export from nucleus"/>
    <property type="evidence" value="ECO:0007669"/>
    <property type="project" value="TreeGrafter"/>
</dbReference>
<evidence type="ECO:0000256" key="2">
    <source>
        <dbReference type="ARBA" id="ARBA00022845"/>
    </source>
</evidence>
<name>A0A1D1YYJ6_9ARAE</name>
<reference evidence="4" key="1">
    <citation type="submission" date="2015-07" db="EMBL/GenBank/DDBJ databases">
        <title>Transcriptome Assembly of Anthurium amnicola.</title>
        <authorList>
            <person name="Suzuki J."/>
        </authorList>
    </citation>
    <scope>NUCLEOTIDE SEQUENCE</scope>
</reference>
<dbReference type="GO" id="GO:0000480">
    <property type="term" value="P:endonucleolytic cleavage in 5'-ETS of tricistronic rRNA transcript (SSU-rRNA, 5.8S rRNA, LSU-rRNA)"/>
    <property type="evidence" value="ECO:0007669"/>
    <property type="project" value="TreeGrafter"/>
</dbReference>
<dbReference type="GO" id="GO:0005730">
    <property type="term" value="C:nucleolus"/>
    <property type="evidence" value="ECO:0007669"/>
    <property type="project" value="TreeGrafter"/>
</dbReference>
<dbReference type="EMBL" id="GDJX01008213">
    <property type="protein sequence ID" value="JAT59723.1"/>
    <property type="molecule type" value="Transcribed_RNA"/>
</dbReference>
<dbReference type="InterPro" id="IPR040000">
    <property type="entry name" value="NOP9"/>
</dbReference>
<dbReference type="GO" id="GO:0000472">
    <property type="term" value="P:endonucleolytic cleavage to generate mature 5'-end of SSU-rRNA from (SSU-rRNA, 5.8S rRNA, LSU-rRNA)"/>
    <property type="evidence" value="ECO:0007669"/>
    <property type="project" value="TreeGrafter"/>
</dbReference>
<dbReference type="GO" id="GO:0030688">
    <property type="term" value="C:preribosome, small subunit precursor"/>
    <property type="evidence" value="ECO:0007669"/>
    <property type="project" value="TreeGrafter"/>
</dbReference>
<dbReference type="GO" id="GO:0003723">
    <property type="term" value="F:RNA binding"/>
    <property type="evidence" value="ECO:0007669"/>
    <property type="project" value="InterPro"/>
</dbReference>
<dbReference type="GO" id="GO:0030686">
    <property type="term" value="C:90S preribosome"/>
    <property type="evidence" value="ECO:0007669"/>
    <property type="project" value="TreeGrafter"/>
</dbReference>
<dbReference type="InterPro" id="IPR016024">
    <property type="entry name" value="ARM-type_fold"/>
</dbReference>
<accession>A0A1D1YYJ6</accession>
<keyword evidence="1" id="KW-0677">Repeat</keyword>
<protein>
    <submittedName>
        <fullName evidence="4">Pumilio 23</fullName>
    </submittedName>
</protein>
<evidence type="ECO:0000256" key="1">
    <source>
        <dbReference type="ARBA" id="ARBA00022737"/>
    </source>
</evidence>
<evidence type="ECO:0000256" key="3">
    <source>
        <dbReference type="SAM" id="MobiDB-lite"/>
    </source>
</evidence>
<dbReference type="SUPFAM" id="SSF48371">
    <property type="entry name" value="ARM repeat"/>
    <property type="match status" value="2"/>
</dbReference>
<feature type="region of interest" description="Disordered" evidence="3">
    <location>
        <begin position="736"/>
        <end position="766"/>
    </location>
</feature>
<dbReference type="InterPro" id="IPR001313">
    <property type="entry name" value="Pumilio_RNA-bd_rpt"/>
</dbReference>
<dbReference type="PANTHER" id="PTHR13102:SF0">
    <property type="entry name" value="NUCLEOLAR PROTEIN 9"/>
    <property type="match status" value="1"/>
</dbReference>
<sequence length="877" mass="98007">MIICININKKVHPFVRKVSLKLTPWKPFPTETLLCSGGGAVFRLLATAVTRQSYLFQFTKLFLSLIAYKFRSMVEKSVMVKNDNPPKGRKKNSKRNLWPKKGHPEGDEEHISSNEGGKRRRQKRSSTGEGYFGVEKNCHLENSPKMSIKNAKAPDYSQAHGLSTAQTSIVRKKVDPETANYFYKIANLFETNEIDLEERSVICGNALEETRGKELELVTDAIISHTLQTLLEGCDLDQLCSFLLSCAKVFSHIATDKCGSHVAETAFRSLAAHAHDPENYPAIEDILKKMCEAVTVDSVNVMSSPYGSHVLRSLICLCKGVAMGTLVECHATKSSVLAERLNSKLPQSSGKNPEQLQHGFPDTFKFLVVEILRYSKDQIAALCVNKYSSFVLQTLLKLLVGDDQVLLHMIGVLLGCPNASASKGCLIETARVQSIMNLLEETASSHLLEVILEVAPENYYDEILTKVFRGSLPKISTHICGNFVVQALLSSAKSQGQVDLIWEEINPHLRYLLEMGKSGVIVSLLAACQRFQIHGHECCQKLADAVCLDSEFPSSIVRNILFLESYFSCKDKSSWQWPVGEKMHTLGCLILQTIFKYPKKFIHPYIRSILSMDSDLLVLTAKDAGGGRVLESFLCSDSSTNQKLKIIARLQGHFGELSMHPSGSFTVEKCFGASDLSLKETIASELSAMRAELSKTKHGPYVIKKLDIDGLEAQPDQWRKRQATKEMAYREFHATFGFDNHQERNTQTSSKKKTRRHKKSRLADRDNDVSPLLASVCSELPDLETSIAKLGFPKVRQGHKQKRAEAADSSNKRFIKNLNSSSFPRQFRQGRLPATELADLATTENLSAGKVRSVFEGTTKKDKPSTEKIPFLRRHKR</sequence>
<dbReference type="Pfam" id="PF22493">
    <property type="entry name" value="PUF_NOP9"/>
    <property type="match status" value="1"/>
</dbReference>
<keyword evidence="2" id="KW-0810">Translation regulation</keyword>
<feature type="region of interest" description="Disordered" evidence="3">
    <location>
        <begin position="80"/>
        <end position="131"/>
    </location>
</feature>
<dbReference type="AlphaFoldDB" id="A0A1D1YYJ6"/>
<organism evidence="4">
    <name type="scientific">Anthurium amnicola</name>
    <dbReference type="NCBI Taxonomy" id="1678845"/>
    <lineage>
        <taxon>Eukaryota</taxon>
        <taxon>Viridiplantae</taxon>
        <taxon>Streptophyta</taxon>
        <taxon>Embryophyta</taxon>
        <taxon>Tracheophyta</taxon>
        <taxon>Spermatophyta</taxon>
        <taxon>Magnoliopsida</taxon>
        <taxon>Liliopsida</taxon>
        <taxon>Araceae</taxon>
        <taxon>Pothoideae</taxon>
        <taxon>Potheae</taxon>
        <taxon>Anthurium</taxon>
    </lineage>
</organism>
<evidence type="ECO:0000313" key="4">
    <source>
        <dbReference type="EMBL" id="JAT59723.1"/>
    </source>
</evidence>
<gene>
    <name evidence="4" type="primary">APUM23_4</name>
    <name evidence="4" type="ORF">g.75994</name>
</gene>
<proteinExistence type="predicted"/>
<dbReference type="PANTHER" id="PTHR13102">
    <property type="entry name" value="NUCLEOLAR PROTEIN 9"/>
    <property type="match status" value="1"/>
</dbReference>
<feature type="region of interest" description="Disordered" evidence="3">
    <location>
        <begin position="854"/>
        <end position="877"/>
    </location>
</feature>
<dbReference type="GO" id="GO:0006417">
    <property type="term" value="P:regulation of translation"/>
    <property type="evidence" value="ECO:0007669"/>
    <property type="project" value="UniProtKB-KW"/>
</dbReference>